<dbReference type="KEGG" id="salk:FBQ74_10135"/>
<evidence type="ECO:0000313" key="1">
    <source>
        <dbReference type="EMBL" id="QCZ93821.1"/>
    </source>
</evidence>
<sequence>MDSEFYLTSNNNHKTLPLTEEQFKELKRARKRLSLVHAVSHKYRLVLSNYRIIDQHMAQLGELYASQYSVEDIEKLKPQLNASINNYVLSARIFTSQLKRHIQSCLPTERERVTELSELMDRLYQRSFAYRFVDAMYDYVTYYGLSFHAFHCQSGIILDEDGQPQRRFDFKAYIEREYIGGPADFRASVLEETPERIDVLQLLAEFNTCLGELHASAMKMVQTVMNDAESMVREFVNVFIGQFGAQHANIFVVHKTRAFGDKVYERFPLSMYLDNRLLTGTGDDD</sequence>
<dbReference type="Proteomes" id="UP000304912">
    <property type="component" value="Chromosome"/>
</dbReference>
<dbReference type="OrthoDB" id="1374948at2"/>
<proteinExistence type="predicted"/>
<accession>A0A5B7YE01</accession>
<dbReference type="AlphaFoldDB" id="A0A5B7YE01"/>
<gene>
    <name evidence="1" type="ORF">FBQ74_10135</name>
</gene>
<evidence type="ECO:0000313" key="2">
    <source>
        <dbReference type="Proteomes" id="UP000304912"/>
    </source>
</evidence>
<dbReference type="EMBL" id="CP039852">
    <property type="protein sequence ID" value="QCZ93821.1"/>
    <property type="molecule type" value="Genomic_DNA"/>
</dbReference>
<name>A0A5B7YE01_9ALTE</name>
<keyword evidence="2" id="KW-1185">Reference proteome</keyword>
<organism evidence="1 2">
    <name type="scientific">Salinimonas iocasae</name>
    <dbReference type="NCBI Taxonomy" id="2572577"/>
    <lineage>
        <taxon>Bacteria</taxon>
        <taxon>Pseudomonadati</taxon>
        <taxon>Pseudomonadota</taxon>
        <taxon>Gammaproteobacteria</taxon>
        <taxon>Alteromonadales</taxon>
        <taxon>Alteromonadaceae</taxon>
        <taxon>Alteromonas/Salinimonas group</taxon>
        <taxon>Salinimonas</taxon>
    </lineage>
</organism>
<protein>
    <submittedName>
        <fullName evidence="1">Uncharacterized protein</fullName>
    </submittedName>
</protein>
<reference evidence="1 2" key="1">
    <citation type="submission" date="2019-04" db="EMBL/GenBank/DDBJ databases">
        <title>Salinimonas iocasae sp. nov., a halophilic bacterium isolated from the outer tube casing of tubeworms in Okinawa Trough.</title>
        <authorList>
            <person name="Zhang H."/>
            <person name="Wang H."/>
            <person name="Li C."/>
        </authorList>
    </citation>
    <scope>NUCLEOTIDE SEQUENCE [LARGE SCALE GENOMIC DNA]</scope>
    <source>
        <strain evidence="1 2">KX18D6</strain>
    </source>
</reference>
<dbReference type="RefSeq" id="WP_139756564.1">
    <property type="nucleotide sequence ID" value="NZ_CP039852.1"/>
</dbReference>